<accession>A0ACB8U420</accession>
<protein>
    <submittedName>
        <fullName evidence="1">Uncharacterized protein</fullName>
    </submittedName>
</protein>
<dbReference type="Proteomes" id="UP001055072">
    <property type="component" value="Unassembled WGS sequence"/>
</dbReference>
<reference evidence="1" key="1">
    <citation type="journal article" date="2021" name="Environ. Microbiol.">
        <title>Gene family expansions and transcriptome signatures uncover fungal adaptations to wood decay.</title>
        <authorList>
            <person name="Hage H."/>
            <person name="Miyauchi S."/>
            <person name="Viragh M."/>
            <person name="Drula E."/>
            <person name="Min B."/>
            <person name="Chaduli D."/>
            <person name="Navarro D."/>
            <person name="Favel A."/>
            <person name="Norest M."/>
            <person name="Lesage-Meessen L."/>
            <person name="Balint B."/>
            <person name="Merenyi Z."/>
            <person name="de Eugenio L."/>
            <person name="Morin E."/>
            <person name="Martinez A.T."/>
            <person name="Baldrian P."/>
            <person name="Stursova M."/>
            <person name="Martinez M.J."/>
            <person name="Novotny C."/>
            <person name="Magnuson J.K."/>
            <person name="Spatafora J.W."/>
            <person name="Maurice S."/>
            <person name="Pangilinan J."/>
            <person name="Andreopoulos W."/>
            <person name="LaButti K."/>
            <person name="Hundley H."/>
            <person name="Na H."/>
            <person name="Kuo A."/>
            <person name="Barry K."/>
            <person name="Lipzen A."/>
            <person name="Henrissat B."/>
            <person name="Riley R."/>
            <person name="Ahrendt S."/>
            <person name="Nagy L.G."/>
            <person name="Grigoriev I.V."/>
            <person name="Martin F."/>
            <person name="Rosso M.N."/>
        </authorList>
    </citation>
    <scope>NUCLEOTIDE SEQUENCE</scope>
    <source>
        <strain evidence="1">CBS 384.51</strain>
    </source>
</reference>
<gene>
    <name evidence="1" type="ORF">BDY19DRAFT_150870</name>
</gene>
<keyword evidence="2" id="KW-1185">Reference proteome</keyword>
<comment type="caution">
    <text evidence="1">The sequence shown here is derived from an EMBL/GenBank/DDBJ whole genome shotgun (WGS) entry which is preliminary data.</text>
</comment>
<sequence>MLLYAWKIVCFVVSLSGLLSSWIVLPALSRFFSVSIWVPAVFGVANTVLQVMFCIGLAWHLDPSRMPEAFCIAQSTLIHTAWSCLAGLCGAMSCTTAATSSNSSLLRDRLCLTTTLPFRISLILIFPLIIFGLNIGFTLQLSAAKPEDSLNCDATRPFWIRLLGYAGTSLLLSIPSFVLSCLAATRLMKPQTSYPETRTPPPLHTVYDHSTFTSLPPRRRQRTSVAEYSDHLPIAQFYTEYKYSPYFPPSSLQLPKTLLPERPIPTYSGPRHSRNNLSSDHRTPSQLSTPQSRSHSALSQITARPRSRASTIQIQDRSRHGSYQGPPSPIIFNSPSRATESNHRTVLINVSSSPQDVDADEVETEKDDSSMQIRPYEIDLDDISDTVSGPLRWAKDSDRDSLSKNTYDYAIPEDEEPGLHAFPPHPRIRRSPSGQPPPWMLDDLPPDPYSRIELGRTVAFQSLFSATLILASISTLVDLGLGRSTPTRVGTQHIALMMVTWLPALVLGVSTMWRFLSGGAHL</sequence>
<name>A0ACB8U420_9APHY</name>
<evidence type="ECO:0000313" key="2">
    <source>
        <dbReference type="Proteomes" id="UP001055072"/>
    </source>
</evidence>
<organism evidence="1 2">
    <name type="scientific">Irpex rosettiformis</name>
    <dbReference type="NCBI Taxonomy" id="378272"/>
    <lineage>
        <taxon>Eukaryota</taxon>
        <taxon>Fungi</taxon>
        <taxon>Dikarya</taxon>
        <taxon>Basidiomycota</taxon>
        <taxon>Agaricomycotina</taxon>
        <taxon>Agaricomycetes</taxon>
        <taxon>Polyporales</taxon>
        <taxon>Irpicaceae</taxon>
        <taxon>Irpex</taxon>
    </lineage>
</organism>
<evidence type="ECO:0000313" key="1">
    <source>
        <dbReference type="EMBL" id="KAI0088839.1"/>
    </source>
</evidence>
<proteinExistence type="predicted"/>
<dbReference type="EMBL" id="MU274912">
    <property type="protein sequence ID" value="KAI0088839.1"/>
    <property type="molecule type" value="Genomic_DNA"/>
</dbReference>